<protein>
    <submittedName>
        <fullName evidence="1">Uncharacterized protein</fullName>
    </submittedName>
</protein>
<accession>A0A9W7JDJ3</accession>
<organism evidence="1 2">
    <name type="scientific">Hibiscus trionum</name>
    <name type="common">Flower of an hour</name>
    <dbReference type="NCBI Taxonomy" id="183268"/>
    <lineage>
        <taxon>Eukaryota</taxon>
        <taxon>Viridiplantae</taxon>
        <taxon>Streptophyta</taxon>
        <taxon>Embryophyta</taxon>
        <taxon>Tracheophyta</taxon>
        <taxon>Spermatophyta</taxon>
        <taxon>Magnoliopsida</taxon>
        <taxon>eudicotyledons</taxon>
        <taxon>Gunneridae</taxon>
        <taxon>Pentapetalae</taxon>
        <taxon>rosids</taxon>
        <taxon>malvids</taxon>
        <taxon>Malvales</taxon>
        <taxon>Malvaceae</taxon>
        <taxon>Malvoideae</taxon>
        <taxon>Hibiscus</taxon>
    </lineage>
</organism>
<evidence type="ECO:0000313" key="2">
    <source>
        <dbReference type="Proteomes" id="UP001165190"/>
    </source>
</evidence>
<sequence>MVLLLFVVFRLKTQFVLRSSQIFLNLGGSLFVLKEKSLQWGKSLIFRVLKTILFLEMQTCIPSTMAAQKRGQVELR</sequence>
<dbReference type="AlphaFoldDB" id="A0A9W7JDJ3"/>
<proteinExistence type="predicted"/>
<gene>
    <name evidence="1" type="ORF">HRI_004753500</name>
</gene>
<name>A0A9W7JDJ3_HIBTR</name>
<reference evidence="1" key="1">
    <citation type="submission" date="2023-05" db="EMBL/GenBank/DDBJ databases">
        <title>Genome and transcriptome analyses reveal genes involved in the formation of fine ridges on petal epidermal cells in Hibiscus trionum.</title>
        <authorList>
            <person name="Koshimizu S."/>
            <person name="Masuda S."/>
            <person name="Ishii T."/>
            <person name="Shirasu K."/>
            <person name="Hoshino A."/>
            <person name="Arita M."/>
        </authorList>
    </citation>
    <scope>NUCLEOTIDE SEQUENCE</scope>
    <source>
        <strain evidence="1">Hamamatsu line</strain>
    </source>
</reference>
<comment type="caution">
    <text evidence="1">The sequence shown here is derived from an EMBL/GenBank/DDBJ whole genome shotgun (WGS) entry which is preliminary data.</text>
</comment>
<evidence type="ECO:0000313" key="1">
    <source>
        <dbReference type="EMBL" id="GMJ10843.1"/>
    </source>
</evidence>
<keyword evidence="2" id="KW-1185">Reference proteome</keyword>
<dbReference type="EMBL" id="BSYR01000058">
    <property type="protein sequence ID" value="GMJ10843.1"/>
    <property type="molecule type" value="Genomic_DNA"/>
</dbReference>
<dbReference type="Proteomes" id="UP001165190">
    <property type="component" value="Unassembled WGS sequence"/>
</dbReference>